<accession>A0ABQ2PDN8</accession>
<reference evidence="2" key="1">
    <citation type="journal article" date="2019" name="Int. J. Syst. Evol. Microbiol.">
        <title>The Global Catalogue of Microorganisms (GCM) 10K type strain sequencing project: providing services to taxonomists for standard genome sequencing and annotation.</title>
        <authorList>
            <consortium name="The Broad Institute Genomics Platform"/>
            <consortium name="The Broad Institute Genome Sequencing Center for Infectious Disease"/>
            <person name="Wu L."/>
            <person name="Ma J."/>
        </authorList>
    </citation>
    <scope>NUCLEOTIDE SEQUENCE [LARGE SCALE GENOMIC DNA]</scope>
    <source>
        <strain evidence="2">CGMCC 1.8859</strain>
    </source>
</reference>
<gene>
    <name evidence="1" type="ORF">GCM10010970_33620</name>
</gene>
<protein>
    <submittedName>
        <fullName evidence="1">Uncharacterized protein</fullName>
    </submittedName>
</protein>
<name>A0ABQ2PDN8_9NEIS</name>
<dbReference type="EMBL" id="BMLX01000005">
    <property type="protein sequence ID" value="GGP23362.1"/>
    <property type="molecule type" value="Genomic_DNA"/>
</dbReference>
<sequence length="83" mass="9268">MRSLHVDELMEIEDANWLDYYVDWLEWAEDNLAAGSQPQDVMQIMLQGGVPAGVAQRLMESTGTTPAGLLQDDWAPEAARVLH</sequence>
<organism evidence="1 2">
    <name type="scientific">Silvimonas iriomotensis</name>
    <dbReference type="NCBI Taxonomy" id="449662"/>
    <lineage>
        <taxon>Bacteria</taxon>
        <taxon>Pseudomonadati</taxon>
        <taxon>Pseudomonadota</taxon>
        <taxon>Betaproteobacteria</taxon>
        <taxon>Neisseriales</taxon>
        <taxon>Chitinibacteraceae</taxon>
        <taxon>Silvimonas</taxon>
    </lineage>
</organism>
<evidence type="ECO:0000313" key="2">
    <source>
        <dbReference type="Proteomes" id="UP000637267"/>
    </source>
</evidence>
<evidence type="ECO:0000313" key="1">
    <source>
        <dbReference type="EMBL" id="GGP23362.1"/>
    </source>
</evidence>
<dbReference type="Proteomes" id="UP000637267">
    <property type="component" value="Unassembled WGS sequence"/>
</dbReference>
<dbReference type="RefSeq" id="WP_188705701.1">
    <property type="nucleotide sequence ID" value="NZ_BMLX01000005.1"/>
</dbReference>
<comment type="caution">
    <text evidence="1">The sequence shown here is derived from an EMBL/GenBank/DDBJ whole genome shotgun (WGS) entry which is preliminary data.</text>
</comment>
<keyword evidence="2" id="KW-1185">Reference proteome</keyword>
<proteinExistence type="predicted"/>